<feature type="domain" description="Xylanolytic transcriptional activator regulatory" evidence="8">
    <location>
        <begin position="536"/>
        <end position="663"/>
    </location>
</feature>
<dbReference type="InterPro" id="IPR052478">
    <property type="entry name" value="Metabolite_Synth_Reg"/>
</dbReference>
<keyword evidence="4" id="KW-0238">DNA-binding</keyword>
<proteinExistence type="predicted"/>
<dbReference type="OrthoDB" id="4064873at2759"/>
<dbReference type="CDD" id="cd12148">
    <property type="entry name" value="fungal_TF_MHR"/>
    <property type="match status" value="1"/>
</dbReference>
<keyword evidence="1" id="KW-0479">Metal-binding</keyword>
<dbReference type="PANTHER" id="PTHR31779">
    <property type="entry name" value="2-NITROPROPANE DIOXYGENASE FAMILY, PUTATIVE (AFU_ORTHOLOGUE AFUA_2G17430)-RELATED"/>
    <property type="match status" value="1"/>
</dbReference>
<keyword evidence="2" id="KW-0862">Zinc</keyword>
<reference evidence="9 10" key="1">
    <citation type="journal article" date="2017" name="Biotechnol. Biofuels">
        <title>Differential beta-glucosidase expression as a function of carbon source availability in Talaromyces amestolkiae: a genomic and proteomic approach.</title>
        <authorList>
            <person name="de Eugenio L.I."/>
            <person name="Mendez-Liter J.A."/>
            <person name="Nieto-Dominguez M."/>
            <person name="Alonso L."/>
            <person name="Gil-Munoz J."/>
            <person name="Barriuso J."/>
            <person name="Prieto A."/>
            <person name="Martinez M.J."/>
        </authorList>
    </citation>
    <scope>NUCLEOTIDE SEQUENCE [LARGE SCALE GENOMIC DNA]</scope>
    <source>
        <strain evidence="9 10">CIB</strain>
    </source>
</reference>
<sequence>MKGEELAISTQKNVQETPMTDEDKNSGVAVRDETPTFSPNISFDTQENNEVLPLSAANLIRSTEKGEQRILARVENSHSLPGHEMREVIMTRRIKKWLTQTDPQDCNEETESDRIRISDGKMDGGVKICPEENVQDHTDAASSNPYIIERTERVAAAKERISILKRRNRIRPGIFLFLRHAMHIDAEGLAGVVNSYVQCSAYTLETKLVSVHDIYQRINDSRSQELPFIVAIKQSEEKDFDTRVPWGRILGFVRLTNFLQGQSSVSNTAQMEIIVAQNSKGQKVGRCLMDAMLTIADPNYSPQGGYLFESNIPNDTMINGASWSCRPLDNIVAMMSHLNQEKARSHMVEQWLKKEHKFAQKGYLPHIAMKLGQFVNISILVREISNPTPKDSSTGAENNATSVNGTASSQAAPVSTKRRLSAAGLDGDLPSSTIAAQNKPRLATGSRGFGDEIATINKDRVAASAANGLMIPSKCRYIGRHSAVAFPQWLGKNLQSRSPPRIHSFAYNTGIRKELPYSVSFHIQDYITWAEVHDSLDIYATVIDPVFGFVDIEELRRKSHDHWNGKDQGCYFEALISGVIGLASLFSQVLCEVRELRVIQHAKDILDDPFVVRYPRLATIQAWILRVIYIRSTSRPGAAWMYSCIMMHLCEAIGVYKEREALEDVEGNYSLAHFRDMCARVMMVARCLHLIISYEHGRSTVDVGPVLEHNIIKRGETDMTLQLHALVDTLPSDDTTIISNQDHPTRRQELITALTSLISTPTTHEFLSLIKADLCFCIYRRLRLLDLGIKQEQITQIIQAGKTALPASRILILRNHPWWNTVGTVFQFICVLLAIDSSESLATIPEAMETLATITKHLKTHLADEALGTVRVLVRSMTEKKRREAAVLEKTTNPETYAAPSTTSTTNTENERQITSVTNDNHNESDVNGNTAAAETKLGAVQEAENPVPPQDLNSLLDFMDPLWNWDSFFEPPLATMQSAPFSEGSLL</sequence>
<evidence type="ECO:0000256" key="6">
    <source>
        <dbReference type="ARBA" id="ARBA00023242"/>
    </source>
</evidence>
<gene>
    <name evidence="9" type="ORF">BHQ10_003903</name>
</gene>
<dbReference type="EMBL" id="MIKG01000006">
    <property type="protein sequence ID" value="RAO67891.1"/>
    <property type="molecule type" value="Genomic_DNA"/>
</dbReference>
<feature type="region of interest" description="Disordered" evidence="7">
    <location>
        <begin position="1"/>
        <end position="39"/>
    </location>
</feature>
<comment type="caution">
    <text evidence="9">The sequence shown here is derived from an EMBL/GenBank/DDBJ whole genome shotgun (WGS) entry which is preliminary data.</text>
</comment>
<accession>A0A364KWL3</accession>
<keyword evidence="3" id="KW-0805">Transcription regulation</keyword>
<evidence type="ECO:0000256" key="3">
    <source>
        <dbReference type="ARBA" id="ARBA00023015"/>
    </source>
</evidence>
<feature type="compositionally biased region" description="Polar residues" evidence="7">
    <location>
        <begin position="387"/>
        <end position="413"/>
    </location>
</feature>
<dbReference type="GO" id="GO:0003700">
    <property type="term" value="F:DNA-binding transcription factor activity"/>
    <property type="evidence" value="ECO:0007669"/>
    <property type="project" value="TreeGrafter"/>
</dbReference>
<dbReference type="InterPro" id="IPR007219">
    <property type="entry name" value="XnlR_reg_dom"/>
</dbReference>
<organism evidence="9 10">
    <name type="scientific">Talaromyces amestolkiae</name>
    <dbReference type="NCBI Taxonomy" id="1196081"/>
    <lineage>
        <taxon>Eukaryota</taxon>
        <taxon>Fungi</taxon>
        <taxon>Dikarya</taxon>
        <taxon>Ascomycota</taxon>
        <taxon>Pezizomycotina</taxon>
        <taxon>Eurotiomycetes</taxon>
        <taxon>Eurotiomycetidae</taxon>
        <taxon>Eurotiales</taxon>
        <taxon>Trichocomaceae</taxon>
        <taxon>Talaromyces</taxon>
        <taxon>Talaromyces sect. Talaromyces</taxon>
    </lineage>
</organism>
<dbReference type="GO" id="GO:0003677">
    <property type="term" value="F:DNA binding"/>
    <property type="evidence" value="ECO:0007669"/>
    <property type="project" value="UniProtKB-KW"/>
</dbReference>
<evidence type="ECO:0000256" key="4">
    <source>
        <dbReference type="ARBA" id="ARBA00023125"/>
    </source>
</evidence>
<dbReference type="GO" id="GO:0009410">
    <property type="term" value="P:response to xenobiotic stimulus"/>
    <property type="evidence" value="ECO:0007669"/>
    <property type="project" value="TreeGrafter"/>
</dbReference>
<dbReference type="AlphaFoldDB" id="A0A364KWL3"/>
<feature type="compositionally biased region" description="Basic and acidic residues" evidence="7">
    <location>
        <begin position="21"/>
        <end position="34"/>
    </location>
</feature>
<dbReference type="Gene3D" id="3.40.630.30">
    <property type="match status" value="1"/>
</dbReference>
<dbReference type="Proteomes" id="UP000249363">
    <property type="component" value="Unassembled WGS sequence"/>
</dbReference>
<dbReference type="RefSeq" id="XP_040732407.1">
    <property type="nucleotide sequence ID" value="XM_040876211.1"/>
</dbReference>
<evidence type="ECO:0000313" key="9">
    <source>
        <dbReference type="EMBL" id="RAO67891.1"/>
    </source>
</evidence>
<dbReference type="Pfam" id="PF04082">
    <property type="entry name" value="Fungal_trans"/>
    <property type="match status" value="1"/>
</dbReference>
<keyword evidence="6" id="KW-0539">Nucleus</keyword>
<evidence type="ECO:0000259" key="8">
    <source>
        <dbReference type="Pfam" id="PF04082"/>
    </source>
</evidence>
<keyword evidence="10" id="KW-1185">Reference proteome</keyword>
<dbReference type="GeneID" id="63793119"/>
<feature type="compositionally biased region" description="Polar residues" evidence="7">
    <location>
        <begin position="8"/>
        <end position="18"/>
    </location>
</feature>
<dbReference type="PANTHER" id="PTHR31779:SF3">
    <property type="entry name" value="PROTEIN RDR1"/>
    <property type="match status" value="1"/>
</dbReference>
<evidence type="ECO:0000256" key="1">
    <source>
        <dbReference type="ARBA" id="ARBA00022723"/>
    </source>
</evidence>
<evidence type="ECO:0000256" key="5">
    <source>
        <dbReference type="ARBA" id="ARBA00023163"/>
    </source>
</evidence>
<keyword evidence="5" id="KW-0804">Transcription</keyword>
<dbReference type="GO" id="GO:0008270">
    <property type="term" value="F:zinc ion binding"/>
    <property type="evidence" value="ECO:0007669"/>
    <property type="project" value="InterPro"/>
</dbReference>
<protein>
    <recommendedName>
        <fullName evidence="8">Xylanolytic transcriptional activator regulatory domain-containing protein</fullName>
    </recommendedName>
</protein>
<evidence type="ECO:0000256" key="7">
    <source>
        <dbReference type="SAM" id="MobiDB-lite"/>
    </source>
</evidence>
<dbReference type="GO" id="GO:0006351">
    <property type="term" value="P:DNA-templated transcription"/>
    <property type="evidence" value="ECO:0007669"/>
    <property type="project" value="InterPro"/>
</dbReference>
<evidence type="ECO:0000256" key="2">
    <source>
        <dbReference type="ARBA" id="ARBA00022833"/>
    </source>
</evidence>
<feature type="region of interest" description="Disordered" evidence="7">
    <location>
        <begin position="387"/>
        <end position="437"/>
    </location>
</feature>
<evidence type="ECO:0000313" key="10">
    <source>
        <dbReference type="Proteomes" id="UP000249363"/>
    </source>
</evidence>
<name>A0A364KWL3_TALAM</name>